<dbReference type="AlphaFoldDB" id="A0A5B8UTW3"/>
<sequence length="69" mass="7925">MKILQFDHIRSALHRYIFSMKAIRQSVEQTCEGRALNVFASQNQPAVEEARNGLNPAMPAFFFPLRPSF</sequence>
<dbReference type="Proteomes" id="UP000321479">
    <property type="component" value="Chromosome"/>
</dbReference>
<dbReference type="OrthoDB" id="792870at2"/>
<proteinExistence type="predicted"/>
<accession>A0A5B8UTW3</accession>
<gene>
    <name evidence="1" type="ORF">FRZ54_07700</name>
</gene>
<dbReference type="RefSeq" id="WP_147031051.1">
    <property type="nucleotide sequence ID" value="NZ_CP042436.1"/>
</dbReference>
<name>A0A5B8UTW3_9SPHI</name>
<protein>
    <submittedName>
        <fullName evidence="1">Uncharacterized protein</fullName>
    </submittedName>
</protein>
<reference evidence="1 2" key="1">
    <citation type="journal article" date="2017" name="Curr. Microbiol.">
        <title>Mucilaginibacter ginsenosidivorans sp. nov., Isolated from Soil of Ginseng Field.</title>
        <authorList>
            <person name="Kim M.M."/>
            <person name="Siddiqi M.Z."/>
            <person name="Im W.T."/>
        </authorList>
    </citation>
    <scope>NUCLEOTIDE SEQUENCE [LARGE SCALE GENOMIC DNA]</scope>
    <source>
        <strain evidence="1 2">Gsoil 3017</strain>
    </source>
</reference>
<keyword evidence="2" id="KW-1185">Reference proteome</keyword>
<organism evidence="1 2">
    <name type="scientific">Mucilaginibacter ginsenosidivorans</name>
    <dbReference type="NCBI Taxonomy" id="398053"/>
    <lineage>
        <taxon>Bacteria</taxon>
        <taxon>Pseudomonadati</taxon>
        <taxon>Bacteroidota</taxon>
        <taxon>Sphingobacteriia</taxon>
        <taxon>Sphingobacteriales</taxon>
        <taxon>Sphingobacteriaceae</taxon>
        <taxon>Mucilaginibacter</taxon>
    </lineage>
</organism>
<dbReference type="EMBL" id="CP042436">
    <property type="protein sequence ID" value="QEC62474.1"/>
    <property type="molecule type" value="Genomic_DNA"/>
</dbReference>
<evidence type="ECO:0000313" key="1">
    <source>
        <dbReference type="EMBL" id="QEC62474.1"/>
    </source>
</evidence>
<evidence type="ECO:0000313" key="2">
    <source>
        <dbReference type="Proteomes" id="UP000321479"/>
    </source>
</evidence>
<dbReference type="KEGG" id="mgin:FRZ54_07700"/>